<sequence>MLGRVRQSDPDTALRSTVPVGFESAGKQEATSLATTAGLVWLFFF</sequence>
<evidence type="ECO:0000313" key="1">
    <source>
        <dbReference type="EMBL" id="MEJ8303277.1"/>
    </source>
</evidence>
<reference evidence="1" key="1">
    <citation type="submission" date="2024-03" db="EMBL/GenBank/DDBJ databases">
        <title>Whole genome sequecning of epiphytes from Marcgravia umbellata leaves.</title>
        <authorList>
            <person name="Kumar G."/>
            <person name="Savka M.A."/>
        </authorList>
    </citation>
    <scope>NUCLEOTIDE SEQUENCE</scope>
    <source>
        <strain evidence="1">RIT_BL5</strain>
    </source>
</reference>
<organism evidence="1 2">
    <name type="scientific">Saccharibacillus sacchari</name>
    <dbReference type="NCBI Taxonomy" id="456493"/>
    <lineage>
        <taxon>Bacteria</taxon>
        <taxon>Bacillati</taxon>
        <taxon>Bacillota</taxon>
        <taxon>Bacilli</taxon>
        <taxon>Bacillales</taxon>
        <taxon>Paenibacillaceae</taxon>
        <taxon>Saccharibacillus</taxon>
    </lineage>
</organism>
<accession>A0ACC6P8Y7</accession>
<gene>
    <name evidence="1" type="ORF">WKI47_05025</name>
</gene>
<keyword evidence="2" id="KW-1185">Reference proteome</keyword>
<name>A0ACC6P8Y7_9BACL</name>
<comment type="caution">
    <text evidence="1">The sequence shown here is derived from an EMBL/GenBank/DDBJ whole genome shotgun (WGS) entry which is preliminary data.</text>
</comment>
<proteinExistence type="predicted"/>
<evidence type="ECO:0000313" key="2">
    <source>
        <dbReference type="Proteomes" id="UP001380953"/>
    </source>
</evidence>
<protein>
    <submittedName>
        <fullName evidence="1">Uncharacterized protein</fullName>
    </submittedName>
</protein>
<dbReference type="Proteomes" id="UP001380953">
    <property type="component" value="Unassembled WGS sequence"/>
</dbReference>
<dbReference type="EMBL" id="JBBKAR010000016">
    <property type="protein sequence ID" value="MEJ8303277.1"/>
    <property type="molecule type" value="Genomic_DNA"/>
</dbReference>